<feature type="binding site" evidence="3">
    <location>
        <position position="79"/>
    </location>
    <ligand>
        <name>anthranilate</name>
        <dbReference type="ChEBI" id="CHEBI:16567"/>
        <label>1</label>
    </ligand>
</feature>
<feature type="binding site" evidence="3">
    <location>
        <position position="223"/>
    </location>
    <ligand>
        <name>Mg(2+)</name>
        <dbReference type="ChEBI" id="CHEBI:18420"/>
        <label>2</label>
    </ligand>
</feature>
<comment type="catalytic activity">
    <reaction evidence="3">
        <text>N-(5-phospho-beta-D-ribosyl)anthranilate + diphosphate = 5-phospho-alpha-D-ribose 1-diphosphate + anthranilate</text>
        <dbReference type="Rhea" id="RHEA:11768"/>
        <dbReference type="ChEBI" id="CHEBI:16567"/>
        <dbReference type="ChEBI" id="CHEBI:18277"/>
        <dbReference type="ChEBI" id="CHEBI:33019"/>
        <dbReference type="ChEBI" id="CHEBI:58017"/>
        <dbReference type="EC" id="2.4.2.18"/>
    </reaction>
</comment>
<feature type="binding site" evidence="3">
    <location>
        <begin position="89"/>
        <end position="92"/>
    </location>
    <ligand>
        <name>5-phospho-alpha-D-ribose 1-diphosphate</name>
        <dbReference type="ChEBI" id="CHEBI:58017"/>
    </ligand>
</feature>
<feature type="binding site" evidence="3">
    <location>
        <position position="224"/>
    </location>
    <ligand>
        <name>Mg(2+)</name>
        <dbReference type="ChEBI" id="CHEBI:18420"/>
        <label>1</label>
    </ligand>
</feature>
<dbReference type="InterPro" id="IPR036320">
    <property type="entry name" value="Glycosyl_Trfase_fam3_N_dom_sf"/>
</dbReference>
<dbReference type="PANTHER" id="PTHR43285">
    <property type="entry name" value="ANTHRANILATE PHOSPHORIBOSYLTRANSFERASE"/>
    <property type="match status" value="1"/>
</dbReference>
<proteinExistence type="inferred from homology"/>
<comment type="caution">
    <text evidence="3">Lacks conserved residue(s) required for the propagation of feature annotation.</text>
</comment>
<dbReference type="InterPro" id="IPR017459">
    <property type="entry name" value="Glycosyl_Trfase_fam3_N_dom"/>
</dbReference>
<sequence length="331" mass="35749">MKATLNKLINHEILAKEDAKQILVNIAKGDYNTSQIAAFLTVYMMRSITIEELEGFRDALLELCLAVDLSEYNPIDLCGTGGDGKDTFNISTLASFVTAGAGIKVTKHGNYGVSSKCGSSNVMEFLGIKFSNEADFLRRSIDDTGICVLHAPLFHPAMKNVAPIRRELAVKTFFNMLGPMVNPAFPKNQMVGVFNLELARMYGYLYQNTDKNFTVLHALDGYDEISLTGATKTISNNSEGMLSPSDFGVAKINQQDIVGGEDIGESAQIFLNVLGGKGTEAQNNVVCANAGIAIATVERSSPKEGFEKAKESLLSGKGLKALKKLQELSAK</sequence>
<keyword evidence="3" id="KW-0057">Aromatic amino acid biosynthesis</keyword>
<dbReference type="PANTHER" id="PTHR43285:SF2">
    <property type="entry name" value="ANTHRANILATE PHOSPHORIBOSYLTRANSFERASE"/>
    <property type="match status" value="1"/>
</dbReference>
<protein>
    <recommendedName>
        <fullName evidence="3">Anthranilate phosphoribosyltransferase</fullName>
        <ecNumber evidence="3">2.4.2.18</ecNumber>
    </recommendedName>
</protein>
<keyword evidence="3" id="KW-0822">Tryptophan biosynthesis</keyword>
<evidence type="ECO:0000259" key="4">
    <source>
        <dbReference type="Pfam" id="PF00591"/>
    </source>
</evidence>
<dbReference type="RefSeq" id="WP_249658434.1">
    <property type="nucleotide sequence ID" value="NZ_JAMFMA010000003.1"/>
</dbReference>
<keyword evidence="3" id="KW-0479">Metal-binding</keyword>
<name>A0ABT0PV28_9FLAO</name>
<dbReference type="SUPFAM" id="SSF47648">
    <property type="entry name" value="Nucleoside phosphorylase/phosphoribosyltransferase N-terminal domain"/>
    <property type="match status" value="1"/>
</dbReference>
<feature type="binding site" evidence="3">
    <location>
        <position position="110"/>
    </location>
    <ligand>
        <name>anthranilate</name>
        <dbReference type="ChEBI" id="CHEBI:16567"/>
        <label>1</label>
    </ligand>
</feature>
<dbReference type="InterPro" id="IPR035902">
    <property type="entry name" value="Nuc_phospho_transferase"/>
</dbReference>
<accession>A0ABT0PV28</accession>
<organism evidence="6 7">
    <name type="scientific">Flagellimonas spongiicola</name>
    <dbReference type="NCBI Taxonomy" id="2942208"/>
    <lineage>
        <taxon>Bacteria</taxon>
        <taxon>Pseudomonadati</taxon>
        <taxon>Bacteroidota</taxon>
        <taxon>Flavobacteriia</taxon>
        <taxon>Flavobacteriales</taxon>
        <taxon>Flavobacteriaceae</taxon>
        <taxon>Flagellimonas</taxon>
    </lineage>
</organism>
<gene>
    <name evidence="3 6" type="primary">trpD</name>
    <name evidence="6" type="ORF">M3P19_14625</name>
</gene>
<feature type="binding site" evidence="3">
    <location>
        <position position="165"/>
    </location>
    <ligand>
        <name>anthranilate</name>
        <dbReference type="ChEBI" id="CHEBI:16567"/>
        <label>2</label>
    </ligand>
</feature>
<dbReference type="InterPro" id="IPR005940">
    <property type="entry name" value="Anthranilate_Pribosyl_Tfrase"/>
</dbReference>
<evidence type="ECO:0000313" key="6">
    <source>
        <dbReference type="EMBL" id="MCL6275253.1"/>
    </source>
</evidence>
<feature type="domain" description="Glycosyl transferase family 3" evidence="4">
    <location>
        <begin position="73"/>
        <end position="317"/>
    </location>
</feature>
<dbReference type="Proteomes" id="UP001203607">
    <property type="component" value="Unassembled WGS sequence"/>
</dbReference>
<evidence type="ECO:0000256" key="3">
    <source>
        <dbReference type="HAMAP-Rule" id="MF_00211"/>
    </source>
</evidence>
<evidence type="ECO:0000256" key="2">
    <source>
        <dbReference type="ARBA" id="ARBA00022679"/>
    </source>
</evidence>
<dbReference type="GO" id="GO:0004048">
    <property type="term" value="F:anthranilate phosphoribosyltransferase activity"/>
    <property type="evidence" value="ECO:0007669"/>
    <property type="project" value="UniProtKB-EC"/>
</dbReference>
<reference evidence="6 7" key="1">
    <citation type="submission" date="2022-05" db="EMBL/GenBank/DDBJ databases">
        <authorList>
            <person name="Park J.-S."/>
        </authorList>
    </citation>
    <scope>NUCLEOTIDE SEQUENCE [LARGE SCALE GENOMIC DNA]</scope>
    <source>
        <strain evidence="6 7">2012CJ35-5</strain>
    </source>
</reference>
<keyword evidence="1 3" id="KW-0328">Glycosyltransferase</keyword>
<evidence type="ECO:0000313" key="7">
    <source>
        <dbReference type="Proteomes" id="UP001203607"/>
    </source>
</evidence>
<keyword evidence="2 3" id="KW-0808">Transferase</keyword>
<evidence type="ECO:0000256" key="1">
    <source>
        <dbReference type="ARBA" id="ARBA00022676"/>
    </source>
</evidence>
<dbReference type="Pfam" id="PF02885">
    <property type="entry name" value="Glycos_trans_3N"/>
    <property type="match status" value="1"/>
</dbReference>
<dbReference type="SUPFAM" id="SSF52418">
    <property type="entry name" value="Nucleoside phosphorylase/phosphoribosyltransferase catalytic domain"/>
    <property type="match status" value="1"/>
</dbReference>
<feature type="binding site" evidence="3">
    <location>
        <position position="91"/>
    </location>
    <ligand>
        <name>Mg(2+)</name>
        <dbReference type="ChEBI" id="CHEBI:18420"/>
        <label>1</label>
    </ligand>
</feature>
<feature type="binding site" evidence="3">
    <location>
        <position position="224"/>
    </location>
    <ligand>
        <name>Mg(2+)</name>
        <dbReference type="ChEBI" id="CHEBI:18420"/>
        <label>2</label>
    </ligand>
</feature>
<dbReference type="NCBIfam" id="TIGR01245">
    <property type="entry name" value="trpD"/>
    <property type="match status" value="1"/>
</dbReference>
<feature type="binding site" evidence="3">
    <location>
        <begin position="82"/>
        <end position="83"/>
    </location>
    <ligand>
        <name>5-phospho-alpha-D-ribose 1-diphosphate</name>
        <dbReference type="ChEBI" id="CHEBI:58017"/>
    </ligand>
</feature>
<comment type="function">
    <text evidence="3">Catalyzes the transfer of the phosphoribosyl group of 5-phosphorylribose-1-pyrophosphate (PRPP) to anthranilate to yield N-(5'-phosphoribosyl)-anthranilate (PRA).</text>
</comment>
<keyword evidence="3" id="KW-0460">Magnesium</keyword>
<dbReference type="Pfam" id="PF00591">
    <property type="entry name" value="Glycos_transf_3"/>
    <property type="match status" value="1"/>
</dbReference>
<comment type="subunit">
    <text evidence="3">Homodimer.</text>
</comment>
<keyword evidence="3" id="KW-0028">Amino-acid biosynthesis</keyword>
<dbReference type="EMBL" id="JAMFMA010000003">
    <property type="protein sequence ID" value="MCL6275253.1"/>
    <property type="molecule type" value="Genomic_DNA"/>
</dbReference>
<evidence type="ECO:0000259" key="5">
    <source>
        <dbReference type="Pfam" id="PF02885"/>
    </source>
</evidence>
<feature type="binding site" evidence="3">
    <location>
        <position position="87"/>
    </location>
    <ligand>
        <name>5-phospho-alpha-D-ribose 1-diphosphate</name>
        <dbReference type="ChEBI" id="CHEBI:58017"/>
    </ligand>
</feature>
<dbReference type="HAMAP" id="MF_00211">
    <property type="entry name" value="TrpD"/>
    <property type="match status" value="1"/>
</dbReference>
<keyword evidence="7" id="KW-1185">Reference proteome</keyword>
<feature type="domain" description="Glycosyl transferase family 3 N-terminal" evidence="5">
    <location>
        <begin position="4"/>
        <end position="63"/>
    </location>
</feature>
<feature type="binding site" evidence="3">
    <location>
        <begin position="107"/>
        <end position="115"/>
    </location>
    <ligand>
        <name>5-phospho-alpha-D-ribose 1-diphosphate</name>
        <dbReference type="ChEBI" id="CHEBI:58017"/>
    </ligand>
</feature>
<dbReference type="Gene3D" id="3.40.1030.10">
    <property type="entry name" value="Nucleoside phosphorylase/phosphoribosyltransferase catalytic domain"/>
    <property type="match status" value="1"/>
</dbReference>
<feature type="binding site" evidence="3">
    <location>
        <position position="119"/>
    </location>
    <ligand>
        <name>5-phospho-alpha-D-ribose 1-diphosphate</name>
        <dbReference type="ChEBI" id="CHEBI:58017"/>
    </ligand>
</feature>
<feature type="binding site" evidence="3">
    <location>
        <position position="79"/>
    </location>
    <ligand>
        <name>5-phospho-alpha-D-ribose 1-diphosphate</name>
        <dbReference type="ChEBI" id="CHEBI:58017"/>
    </ligand>
</feature>
<comment type="cofactor">
    <cofactor evidence="3">
        <name>Mg(2+)</name>
        <dbReference type="ChEBI" id="CHEBI:18420"/>
    </cofactor>
    <text evidence="3">Binds 2 magnesium ions per monomer.</text>
</comment>
<comment type="caution">
    <text evidence="6">The sequence shown here is derived from an EMBL/GenBank/DDBJ whole genome shotgun (WGS) entry which is preliminary data.</text>
</comment>
<comment type="pathway">
    <text evidence="3">Amino-acid biosynthesis; L-tryptophan biosynthesis; L-tryptophan from chorismate: step 2/5.</text>
</comment>
<dbReference type="EC" id="2.4.2.18" evidence="3"/>
<dbReference type="InterPro" id="IPR000312">
    <property type="entry name" value="Glycosyl_Trfase_fam3"/>
</dbReference>
<dbReference type="Gene3D" id="1.20.970.10">
    <property type="entry name" value="Transferase, Pyrimidine Nucleoside Phosphorylase, Chain C"/>
    <property type="match status" value="1"/>
</dbReference>
<comment type="similarity">
    <text evidence="3">Belongs to the anthranilate phosphoribosyltransferase family.</text>
</comment>